<dbReference type="Gene3D" id="3.40.50.720">
    <property type="entry name" value="NAD(P)-binding Rossmann-like Domain"/>
    <property type="match status" value="1"/>
</dbReference>
<keyword evidence="3" id="KW-0520">NAD</keyword>
<evidence type="ECO:0000256" key="3">
    <source>
        <dbReference type="ARBA" id="ARBA00023027"/>
    </source>
</evidence>
<comment type="similarity">
    <text evidence="1">Belongs to the Gfo/Idh/MocA family.</text>
</comment>
<evidence type="ECO:0000313" key="6">
    <source>
        <dbReference type="EMBL" id="MCK9793292.1"/>
    </source>
</evidence>
<feature type="domain" description="Gfo/Idh/MocA-like oxidoreductase N-terminal" evidence="4">
    <location>
        <begin position="22"/>
        <end position="139"/>
    </location>
</feature>
<dbReference type="PANTHER" id="PTHR43708">
    <property type="entry name" value="CONSERVED EXPRESSED OXIDOREDUCTASE (EUROFUNG)"/>
    <property type="match status" value="1"/>
</dbReference>
<name>A0ABT0J1B4_9MICO</name>
<evidence type="ECO:0000256" key="2">
    <source>
        <dbReference type="ARBA" id="ARBA00023002"/>
    </source>
</evidence>
<dbReference type="InterPro" id="IPR055170">
    <property type="entry name" value="GFO_IDH_MocA-like_dom"/>
</dbReference>
<dbReference type="SUPFAM" id="SSF55347">
    <property type="entry name" value="Glyceraldehyde-3-phosphate dehydrogenase-like, C-terminal domain"/>
    <property type="match status" value="1"/>
</dbReference>
<dbReference type="InterPro" id="IPR036291">
    <property type="entry name" value="NAD(P)-bd_dom_sf"/>
</dbReference>
<dbReference type="EMBL" id="JALQCY010000002">
    <property type="protein sequence ID" value="MCK9793292.1"/>
    <property type="molecule type" value="Genomic_DNA"/>
</dbReference>
<protein>
    <submittedName>
        <fullName evidence="6">Gfo/Idh/MocA family oxidoreductase</fullName>
    </submittedName>
</protein>
<dbReference type="InterPro" id="IPR000683">
    <property type="entry name" value="Gfo/Idh/MocA-like_OxRdtase_N"/>
</dbReference>
<dbReference type="Pfam" id="PF22725">
    <property type="entry name" value="GFO_IDH_MocA_C3"/>
    <property type="match status" value="1"/>
</dbReference>
<evidence type="ECO:0000313" key="7">
    <source>
        <dbReference type="Proteomes" id="UP001651050"/>
    </source>
</evidence>
<feature type="domain" description="GFO/IDH/MocA-like oxidoreductase" evidence="5">
    <location>
        <begin position="151"/>
        <end position="274"/>
    </location>
</feature>
<comment type="caution">
    <text evidence="6">The sequence shown here is derived from an EMBL/GenBank/DDBJ whole genome shotgun (WGS) entry which is preliminary data.</text>
</comment>
<dbReference type="Pfam" id="PF01408">
    <property type="entry name" value="GFO_IDH_MocA"/>
    <property type="match status" value="1"/>
</dbReference>
<organism evidence="6 7">
    <name type="scientific">Isoptericola peretonis</name>
    <dbReference type="NCBI Taxonomy" id="2918523"/>
    <lineage>
        <taxon>Bacteria</taxon>
        <taxon>Bacillati</taxon>
        <taxon>Actinomycetota</taxon>
        <taxon>Actinomycetes</taxon>
        <taxon>Micrococcales</taxon>
        <taxon>Promicromonosporaceae</taxon>
        <taxon>Isoptericola</taxon>
    </lineage>
</organism>
<dbReference type="Proteomes" id="UP001651050">
    <property type="component" value="Unassembled WGS sequence"/>
</dbReference>
<gene>
    <name evidence="6" type="ORF">M1843_05980</name>
</gene>
<evidence type="ECO:0000259" key="4">
    <source>
        <dbReference type="Pfam" id="PF01408"/>
    </source>
</evidence>
<keyword evidence="2" id="KW-0560">Oxidoreductase</keyword>
<keyword evidence="7" id="KW-1185">Reference proteome</keyword>
<evidence type="ECO:0000259" key="5">
    <source>
        <dbReference type="Pfam" id="PF22725"/>
    </source>
</evidence>
<dbReference type="PANTHER" id="PTHR43708:SF5">
    <property type="entry name" value="CONSERVED EXPRESSED OXIDOREDUCTASE (EUROFUNG)-RELATED"/>
    <property type="match status" value="1"/>
</dbReference>
<proteinExistence type="inferred from homology"/>
<reference evidence="6 7" key="1">
    <citation type="submission" date="2022-02" db="EMBL/GenBank/DDBJ databases">
        <title>The car tank lid bacteriome: a reservoir of bacteria with potential in bioremediation of fuel.</title>
        <authorList>
            <person name="Vidal-Verdu A."/>
            <person name="Gomez-Martinez D."/>
            <person name="Latorre-Perez A."/>
            <person name="Pereto J."/>
            <person name="Porcar M."/>
        </authorList>
    </citation>
    <scope>NUCLEOTIDE SEQUENCE [LARGE SCALE GENOMIC DNA]</scope>
    <source>
        <strain evidence="6 7">4D.3</strain>
    </source>
</reference>
<sequence>MVTDETAAAGATDDATAVPPPRLAIVGYGGAGREIHGRLAAEAGLPVTAVVTRDPGRRAQAAGDWPGARLLSDLDALVAARRAYDLVVVASPTALHAEHAATLARAEIPFVLDKPIGLDGHQARAVVEEAAATGTPFTVFQNRRWDPEQLTLAGLLDAGDLGDVHTFERRWERWRPTPRQRWKENDPVGGGLLLDLGPHLVDSATQLFGPVESVWAQTRKLTTPTEDDVFLVLQHQAGGGRAASTVGVVSRLWAGSVVGAPGPRTRVLGSAGAYLVTTFEQDASPLEVFDDDAPEGSLGWFTRGRDRRPVPAAPGGHADFYRALGPWLRGEEAAPVDPADAVRTAQVLDAARVSAREGRRVAL</sequence>
<dbReference type="SUPFAM" id="SSF51735">
    <property type="entry name" value="NAD(P)-binding Rossmann-fold domains"/>
    <property type="match status" value="1"/>
</dbReference>
<dbReference type="RefSeq" id="WP_416343147.1">
    <property type="nucleotide sequence ID" value="NZ_JALQCY010000002.1"/>
</dbReference>
<evidence type="ECO:0000256" key="1">
    <source>
        <dbReference type="ARBA" id="ARBA00010928"/>
    </source>
</evidence>
<accession>A0ABT0J1B4</accession>
<dbReference type="Gene3D" id="3.30.360.10">
    <property type="entry name" value="Dihydrodipicolinate Reductase, domain 2"/>
    <property type="match status" value="1"/>
</dbReference>
<dbReference type="InterPro" id="IPR051317">
    <property type="entry name" value="Gfo/Idh/MocA_oxidoreduct"/>
</dbReference>